<keyword evidence="3" id="KW-1185">Reference proteome</keyword>
<feature type="region of interest" description="Disordered" evidence="1">
    <location>
        <begin position="177"/>
        <end position="202"/>
    </location>
</feature>
<dbReference type="VEuPathDB" id="FungiDB:PCH_Pc12g12480"/>
<protein>
    <submittedName>
        <fullName evidence="2">Pc12g12480 protein</fullName>
    </submittedName>
</protein>
<dbReference type="eggNOG" id="ENOG502T5MT">
    <property type="taxonomic scope" value="Eukaryota"/>
</dbReference>
<gene>
    <name evidence="2" type="ORF">Pc12g12480</name>
    <name evidence="2" type="ORF">PCH_Pc12g12480</name>
</gene>
<sequence>MTFDEVNVRAVATSFDSLVKFHSSAYGFMVKKTASAVSLLPLIERLHTISAGDACAVCSCTSLGAHPYYRDWPANSALFRKLGQQYADHFSVLELVGCLAHRLESPPPWKIHPVISVQHLKPVPSTDPFAESSQSRKLRSTDVSERFSNDTDCHDVATILGTRFRYLGRYKTPKKEYLTHGKPTDPARWNSGFEEPGDWVDA</sequence>
<dbReference type="BioCyc" id="PCHR:PC12G12480-MONOMER"/>
<organism evidence="2 3">
    <name type="scientific">Penicillium rubens (strain ATCC 28089 / DSM 1075 / NRRL 1951 / Wisconsin 54-1255)</name>
    <name type="common">Penicillium chrysogenum</name>
    <dbReference type="NCBI Taxonomy" id="500485"/>
    <lineage>
        <taxon>Eukaryota</taxon>
        <taxon>Fungi</taxon>
        <taxon>Dikarya</taxon>
        <taxon>Ascomycota</taxon>
        <taxon>Pezizomycotina</taxon>
        <taxon>Eurotiomycetes</taxon>
        <taxon>Eurotiomycetidae</taxon>
        <taxon>Eurotiales</taxon>
        <taxon>Aspergillaceae</taxon>
        <taxon>Penicillium</taxon>
        <taxon>Penicillium chrysogenum species complex</taxon>
    </lineage>
</organism>
<dbReference type="AlphaFoldDB" id="B6GYN2"/>
<dbReference type="Proteomes" id="UP000000724">
    <property type="component" value="Contig Pc00c12"/>
</dbReference>
<dbReference type="OMA" id="YRDWPAN"/>
<reference evidence="2 3" key="1">
    <citation type="journal article" date="2008" name="Nat. Biotechnol.">
        <title>Genome sequencing and analysis of the filamentous fungus Penicillium chrysogenum.</title>
        <authorList>
            <person name="van den Berg M.A."/>
            <person name="Albang R."/>
            <person name="Albermann K."/>
            <person name="Badger J.H."/>
            <person name="Daran J.-M."/>
            <person name="Driessen A.J.M."/>
            <person name="Garcia-Estrada C."/>
            <person name="Fedorova N.D."/>
            <person name="Harris D.M."/>
            <person name="Heijne W.H.M."/>
            <person name="Joardar V.S."/>
            <person name="Kiel J.A.K.W."/>
            <person name="Kovalchuk A."/>
            <person name="Martin J.F."/>
            <person name="Nierman W.C."/>
            <person name="Nijland J.G."/>
            <person name="Pronk J.T."/>
            <person name="Roubos J.A."/>
            <person name="van der Klei I.J."/>
            <person name="van Peij N.N.M.E."/>
            <person name="Veenhuis M."/>
            <person name="von Doehren H."/>
            <person name="Wagner C."/>
            <person name="Wortman J.R."/>
            <person name="Bovenberg R.A.L."/>
        </authorList>
    </citation>
    <scope>NUCLEOTIDE SEQUENCE [LARGE SCALE GENOMIC DNA]</scope>
    <source>
        <strain evidence="3">ATCC 28089 / DSM 1075 / NRRL 1951 / Wisconsin 54-1255</strain>
    </source>
</reference>
<evidence type="ECO:0000313" key="3">
    <source>
        <dbReference type="Proteomes" id="UP000000724"/>
    </source>
</evidence>
<evidence type="ECO:0000256" key="1">
    <source>
        <dbReference type="SAM" id="MobiDB-lite"/>
    </source>
</evidence>
<evidence type="ECO:0000313" key="2">
    <source>
        <dbReference type="EMBL" id="CAP80875.1"/>
    </source>
</evidence>
<proteinExistence type="predicted"/>
<dbReference type="OrthoDB" id="4365225at2759"/>
<accession>B6GYN2</accession>
<dbReference type="EMBL" id="AM920427">
    <property type="protein sequence ID" value="CAP80875.1"/>
    <property type="molecule type" value="Genomic_DNA"/>
</dbReference>
<name>B6GYN2_PENRW</name>
<dbReference type="HOGENOM" id="CLU_1355024_0_0_1"/>